<reference evidence="2 3" key="1">
    <citation type="submission" date="2023-03" db="EMBL/GenBank/DDBJ databases">
        <title>WGS of Gossypium arboreum.</title>
        <authorList>
            <person name="Yu D."/>
        </authorList>
    </citation>
    <scope>NUCLEOTIDE SEQUENCE [LARGE SCALE GENOMIC DNA]</scope>
    <source>
        <tissue evidence="2">Leaf</tissue>
    </source>
</reference>
<dbReference type="EMBL" id="JARKNE010000001">
    <property type="protein sequence ID" value="KAK5844601.1"/>
    <property type="molecule type" value="Genomic_DNA"/>
</dbReference>
<accession>A0ABR0QZ71</accession>
<feature type="compositionally biased region" description="Polar residues" evidence="1">
    <location>
        <begin position="67"/>
        <end position="78"/>
    </location>
</feature>
<keyword evidence="3" id="KW-1185">Reference proteome</keyword>
<name>A0ABR0QZ71_GOSAR</name>
<proteinExistence type="predicted"/>
<dbReference type="Proteomes" id="UP001358586">
    <property type="component" value="Chromosome 1"/>
</dbReference>
<feature type="compositionally biased region" description="Basic and acidic residues" evidence="1">
    <location>
        <begin position="115"/>
        <end position="124"/>
    </location>
</feature>
<evidence type="ECO:0000256" key="1">
    <source>
        <dbReference type="SAM" id="MobiDB-lite"/>
    </source>
</evidence>
<sequence>MTEFDDSEMVQFCLGGLVPQLSVLEFGVALGLYMEEFMDDDDFDYVPIGYLEYNPYEDDRTTTWILSSSIPPHPVNQQEDPEDITNDIPPPHEDPPSQPPPIYSPVHAAASLSDIPERPTRFEQ</sequence>
<evidence type="ECO:0000313" key="2">
    <source>
        <dbReference type="EMBL" id="KAK5844601.1"/>
    </source>
</evidence>
<organism evidence="2 3">
    <name type="scientific">Gossypium arboreum</name>
    <name type="common">Tree cotton</name>
    <name type="synonym">Gossypium nanking</name>
    <dbReference type="NCBI Taxonomy" id="29729"/>
    <lineage>
        <taxon>Eukaryota</taxon>
        <taxon>Viridiplantae</taxon>
        <taxon>Streptophyta</taxon>
        <taxon>Embryophyta</taxon>
        <taxon>Tracheophyta</taxon>
        <taxon>Spermatophyta</taxon>
        <taxon>Magnoliopsida</taxon>
        <taxon>eudicotyledons</taxon>
        <taxon>Gunneridae</taxon>
        <taxon>Pentapetalae</taxon>
        <taxon>rosids</taxon>
        <taxon>malvids</taxon>
        <taxon>Malvales</taxon>
        <taxon>Malvaceae</taxon>
        <taxon>Malvoideae</taxon>
        <taxon>Gossypium</taxon>
    </lineage>
</organism>
<evidence type="ECO:0000313" key="3">
    <source>
        <dbReference type="Proteomes" id="UP001358586"/>
    </source>
</evidence>
<feature type="region of interest" description="Disordered" evidence="1">
    <location>
        <begin position="67"/>
        <end position="124"/>
    </location>
</feature>
<gene>
    <name evidence="2" type="ORF">PVK06_000741</name>
</gene>
<comment type="caution">
    <text evidence="2">The sequence shown here is derived from an EMBL/GenBank/DDBJ whole genome shotgun (WGS) entry which is preliminary data.</text>
</comment>
<protein>
    <submittedName>
        <fullName evidence="2">Uncharacterized protein</fullName>
    </submittedName>
</protein>